<feature type="non-terminal residue" evidence="1">
    <location>
        <position position="1"/>
    </location>
</feature>
<organism evidence="1 2">
    <name type="scientific">Porites evermanni</name>
    <dbReference type="NCBI Taxonomy" id="104178"/>
    <lineage>
        <taxon>Eukaryota</taxon>
        <taxon>Metazoa</taxon>
        <taxon>Cnidaria</taxon>
        <taxon>Anthozoa</taxon>
        <taxon>Hexacorallia</taxon>
        <taxon>Scleractinia</taxon>
        <taxon>Fungiina</taxon>
        <taxon>Poritidae</taxon>
        <taxon>Porites</taxon>
    </lineage>
</organism>
<evidence type="ECO:0000313" key="1">
    <source>
        <dbReference type="EMBL" id="CAH3019648.1"/>
    </source>
</evidence>
<dbReference type="Proteomes" id="UP001159427">
    <property type="component" value="Unassembled WGS sequence"/>
</dbReference>
<gene>
    <name evidence="1" type="ORF">PEVE_00003670</name>
</gene>
<evidence type="ECO:0000313" key="2">
    <source>
        <dbReference type="Proteomes" id="UP001159427"/>
    </source>
</evidence>
<name>A0ABN8LSW2_9CNID</name>
<sequence length="57" mass="6654">KLFSAWYLHENSPSKGKTFKVHITPCKNGRHELLNEVEETASVVYKDILDWIQQKVP</sequence>
<protein>
    <submittedName>
        <fullName evidence="1">Uncharacterized protein</fullName>
    </submittedName>
</protein>
<comment type="caution">
    <text evidence="1">The sequence shown here is derived from an EMBL/GenBank/DDBJ whole genome shotgun (WGS) entry which is preliminary data.</text>
</comment>
<dbReference type="EMBL" id="CALNXI010000122">
    <property type="protein sequence ID" value="CAH3019648.1"/>
    <property type="molecule type" value="Genomic_DNA"/>
</dbReference>
<proteinExistence type="predicted"/>
<accession>A0ABN8LSW2</accession>
<reference evidence="1 2" key="1">
    <citation type="submission" date="2022-05" db="EMBL/GenBank/DDBJ databases">
        <authorList>
            <consortium name="Genoscope - CEA"/>
            <person name="William W."/>
        </authorList>
    </citation>
    <scope>NUCLEOTIDE SEQUENCE [LARGE SCALE GENOMIC DNA]</scope>
</reference>
<keyword evidence="2" id="KW-1185">Reference proteome</keyword>